<dbReference type="Proteomes" id="UP001277972">
    <property type="component" value="Unassembled WGS sequence"/>
</dbReference>
<evidence type="ECO:0000313" key="1">
    <source>
        <dbReference type="EMBL" id="MDX8047115.1"/>
    </source>
</evidence>
<sequence length="135" mass="14760">MSKTDKIIIAVLVTIVLSAVIAVYFFGMAGIFNLLGVQYHSVGSLVLFVILFFVIGIVVELFSNVFSRIVAKQFTGKGHKLVVRLLIEIAANWLVLYITDEIVSGVNLSPEVKVIVAVILGIVEVVLVSDEKKKQ</sequence>
<proteinExistence type="predicted"/>
<protein>
    <submittedName>
        <fullName evidence="1">YrvL family regulatory protein</fullName>
    </submittedName>
</protein>
<organism evidence="1 2">
    <name type="scientific">Gracilibacillus pellucidus</name>
    <dbReference type="NCBI Taxonomy" id="3095368"/>
    <lineage>
        <taxon>Bacteria</taxon>
        <taxon>Bacillati</taxon>
        <taxon>Bacillota</taxon>
        <taxon>Bacilli</taxon>
        <taxon>Bacillales</taxon>
        <taxon>Bacillaceae</taxon>
        <taxon>Gracilibacillus</taxon>
    </lineage>
</organism>
<reference evidence="1" key="1">
    <citation type="submission" date="2023-11" db="EMBL/GenBank/DDBJ databases">
        <title>Gracilibacillus pellucida a moderately halophilic bacterium isolated from saline soil in Xinjiang province.</title>
        <authorList>
            <person name="Zhang Z."/>
            <person name="Tan F."/>
            <person name="Wang Y."/>
            <person name="Xia M."/>
        </authorList>
    </citation>
    <scope>NUCLEOTIDE SEQUENCE</scope>
    <source>
        <strain evidence="1">S3-1-1</strain>
    </source>
</reference>
<accession>A0ACC6M819</accession>
<keyword evidence="2" id="KW-1185">Reference proteome</keyword>
<name>A0ACC6M819_9BACI</name>
<comment type="caution">
    <text evidence="1">The sequence shown here is derived from an EMBL/GenBank/DDBJ whole genome shotgun (WGS) entry which is preliminary data.</text>
</comment>
<evidence type="ECO:0000313" key="2">
    <source>
        <dbReference type="Proteomes" id="UP001277972"/>
    </source>
</evidence>
<dbReference type="EMBL" id="JAWZSR010000009">
    <property type="protein sequence ID" value="MDX8047115.1"/>
    <property type="molecule type" value="Genomic_DNA"/>
</dbReference>
<gene>
    <name evidence="1" type="ORF">SH601_14075</name>
</gene>